<feature type="region of interest" description="Disordered" evidence="1">
    <location>
        <begin position="320"/>
        <end position="391"/>
    </location>
</feature>
<feature type="compositionally biased region" description="Low complexity" evidence="1">
    <location>
        <begin position="179"/>
        <end position="189"/>
    </location>
</feature>
<feature type="region of interest" description="Disordered" evidence="1">
    <location>
        <begin position="174"/>
        <end position="234"/>
    </location>
</feature>
<dbReference type="Proteomes" id="UP000664521">
    <property type="component" value="Unassembled WGS sequence"/>
</dbReference>
<evidence type="ECO:0000313" key="2">
    <source>
        <dbReference type="EMBL" id="CAF9912534.1"/>
    </source>
</evidence>
<dbReference type="EMBL" id="CAJPDS010000011">
    <property type="protein sequence ID" value="CAF9912534.1"/>
    <property type="molecule type" value="Genomic_DNA"/>
</dbReference>
<sequence>MECVYSVSNRVGRPRGIKNKKTLDRLSKAGGSRPQIEGSPGGVEENSMRESNDALHDLFNPDSMHPELSELQPQMGVNQPRGPPFSAPPSGNLTPEIDALNLSLPASDAPFLSMDDPTAPWPTFHELADFSALENTASTYDLSTRSPSPIADPGSLELGTFAQSASFGSHFHQMTPPASSTVSSDSLSSLRPEPRNFDTATTSRPRLTQDPMTRFRSAGPRGSMIAPPSSSVGQAKAAETPTCNCLERHAGLLLRIKDLEAQQQPRIDVLLLFAKSGIEAWQSLSDCSICQENDDEEALLLTAMSIRVFVRSLRKLSRSTEHNFEYGSGNPLPRNDTPETSSRGRNSNQTGASSLTNESAHDNRNPTYGHGRAATGAQGAQPYHSSTGTSSARTKLGMFEITGNDRNVVGKVMLSRTLQHIQIVLMGLKQRAGSEQRSQRYQPRMDYEQARRFGMMDGENGAEDIESEDDEDSGDGGFVLGLLTRLEAMVLALRRSIQLELNPALDGGGGGGGASYS</sequence>
<organism evidence="2 3">
    <name type="scientific">Heterodermia speciosa</name>
    <dbReference type="NCBI Taxonomy" id="116794"/>
    <lineage>
        <taxon>Eukaryota</taxon>
        <taxon>Fungi</taxon>
        <taxon>Dikarya</taxon>
        <taxon>Ascomycota</taxon>
        <taxon>Pezizomycotina</taxon>
        <taxon>Lecanoromycetes</taxon>
        <taxon>OSLEUM clade</taxon>
        <taxon>Lecanoromycetidae</taxon>
        <taxon>Caliciales</taxon>
        <taxon>Physciaceae</taxon>
        <taxon>Heterodermia</taxon>
    </lineage>
</organism>
<name>A0A8H3IG87_9LECA</name>
<dbReference type="OrthoDB" id="2943660at2759"/>
<feature type="compositionally biased region" description="Basic and acidic residues" evidence="1">
    <location>
        <begin position="46"/>
        <end position="56"/>
    </location>
</feature>
<comment type="caution">
    <text evidence="2">The sequence shown here is derived from an EMBL/GenBank/DDBJ whole genome shotgun (WGS) entry which is preliminary data.</text>
</comment>
<keyword evidence="3" id="KW-1185">Reference proteome</keyword>
<evidence type="ECO:0000256" key="1">
    <source>
        <dbReference type="SAM" id="MobiDB-lite"/>
    </source>
</evidence>
<reference evidence="2" key="1">
    <citation type="submission" date="2021-03" db="EMBL/GenBank/DDBJ databases">
        <authorList>
            <person name="Tagirdzhanova G."/>
        </authorList>
    </citation>
    <scope>NUCLEOTIDE SEQUENCE</scope>
</reference>
<protein>
    <submittedName>
        <fullName evidence="2">Uncharacterized protein</fullName>
    </submittedName>
</protein>
<feature type="compositionally biased region" description="Polar residues" evidence="1">
    <location>
        <begin position="338"/>
        <end position="358"/>
    </location>
</feature>
<gene>
    <name evidence="2" type="ORF">HETSPECPRED_000964</name>
</gene>
<dbReference type="AlphaFoldDB" id="A0A8H3IG87"/>
<accession>A0A8H3IG87</accession>
<feature type="region of interest" description="Disordered" evidence="1">
    <location>
        <begin position="1"/>
        <end position="88"/>
    </location>
</feature>
<proteinExistence type="predicted"/>
<evidence type="ECO:0000313" key="3">
    <source>
        <dbReference type="Proteomes" id="UP000664521"/>
    </source>
</evidence>